<reference evidence="6" key="1">
    <citation type="submission" date="2020-04" db="EMBL/GenBank/DDBJ databases">
        <authorList>
            <person name="Chiriac C."/>
            <person name="Salcher M."/>
            <person name="Ghai R."/>
            <person name="Kavagutti S V."/>
        </authorList>
    </citation>
    <scope>NUCLEOTIDE SEQUENCE</scope>
</reference>
<keyword evidence="2 5" id="KW-0812">Transmembrane</keyword>
<keyword evidence="4 5" id="KW-0472">Membrane</keyword>
<evidence type="ECO:0000313" key="6">
    <source>
        <dbReference type="EMBL" id="CAB4125549.1"/>
    </source>
</evidence>
<evidence type="ECO:0000256" key="4">
    <source>
        <dbReference type="ARBA" id="ARBA00023136"/>
    </source>
</evidence>
<feature type="transmembrane region" description="Helical" evidence="5">
    <location>
        <begin position="88"/>
        <end position="109"/>
    </location>
</feature>
<keyword evidence="3 5" id="KW-1133">Transmembrane helix</keyword>
<feature type="transmembrane region" description="Helical" evidence="5">
    <location>
        <begin position="32"/>
        <end position="50"/>
    </location>
</feature>
<feature type="transmembrane region" description="Helical" evidence="5">
    <location>
        <begin position="62"/>
        <end position="82"/>
    </location>
</feature>
<accession>A0A6J5L0A3</accession>
<dbReference type="InterPro" id="IPR006480">
    <property type="entry name" value="Phage_holin_4_1"/>
</dbReference>
<comment type="subcellular location">
    <subcellularLocation>
        <location evidence="1">Host membrane</location>
        <topology evidence="1">Multi-pass membrane protein</topology>
    </subcellularLocation>
</comment>
<dbReference type="GO" id="GO:0033644">
    <property type="term" value="C:host cell membrane"/>
    <property type="evidence" value="ECO:0007669"/>
    <property type="project" value="UniProtKB-SubCell"/>
</dbReference>
<proteinExistence type="predicted"/>
<organism evidence="6">
    <name type="scientific">uncultured Caudovirales phage</name>
    <dbReference type="NCBI Taxonomy" id="2100421"/>
    <lineage>
        <taxon>Viruses</taxon>
        <taxon>Duplodnaviria</taxon>
        <taxon>Heunggongvirae</taxon>
        <taxon>Uroviricota</taxon>
        <taxon>Caudoviricetes</taxon>
        <taxon>Peduoviridae</taxon>
        <taxon>Maltschvirus</taxon>
        <taxon>Maltschvirus maltsch</taxon>
    </lineage>
</organism>
<evidence type="ECO:0000256" key="1">
    <source>
        <dbReference type="ARBA" id="ARBA00004301"/>
    </source>
</evidence>
<evidence type="ECO:0000256" key="5">
    <source>
        <dbReference type="SAM" id="Phobius"/>
    </source>
</evidence>
<protein>
    <submittedName>
        <fullName evidence="6">Bacteriophage holin family</fullName>
    </submittedName>
</protein>
<evidence type="ECO:0000256" key="3">
    <source>
        <dbReference type="ARBA" id="ARBA00022989"/>
    </source>
</evidence>
<dbReference type="Pfam" id="PF05105">
    <property type="entry name" value="Phage_holin_4_1"/>
    <property type="match status" value="1"/>
</dbReference>
<evidence type="ECO:0000256" key="2">
    <source>
        <dbReference type="ARBA" id="ARBA00022692"/>
    </source>
</evidence>
<gene>
    <name evidence="6" type="ORF">UFOVP54_167</name>
</gene>
<name>A0A6J5L0A3_9CAUD</name>
<dbReference type="EMBL" id="LR796188">
    <property type="protein sequence ID" value="CAB4125549.1"/>
    <property type="molecule type" value="Genomic_DNA"/>
</dbReference>
<sequence>MKTSLLITLSLTTAFAFIGTYFLHLTADNINQFLAVGLVVFADGFFGVWAGTKREGFQTRKALSVLKTFGFWVIMLSVILSIEKGFAGTSWLSETIMAPFLVFQLISILKNASMVGAVKNELVTQILDKLDKHKGEREL</sequence>